<dbReference type="GeneID" id="25990042"/>
<evidence type="ECO:0000313" key="8">
    <source>
        <dbReference type="Proteomes" id="UP000002748"/>
    </source>
</evidence>
<evidence type="ECO:0000256" key="5">
    <source>
        <dbReference type="SAM" id="MobiDB-lite"/>
    </source>
</evidence>
<comment type="cofactor">
    <cofactor evidence="1">
        <name>FMN</name>
        <dbReference type="ChEBI" id="CHEBI:58210"/>
    </cofactor>
</comment>
<evidence type="ECO:0000256" key="2">
    <source>
        <dbReference type="ARBA" id="ARBA00022630"/>
    </source>
</evidence>
<evidence type="ECO:0000313" key="7">
    <source>
        <dbReference type="EMBL" id="EJT45122.1"/>
    </source>
</evidence>
<evidence type="ECO:0000256" key="3">
    <source>
        <dbReference type="ARBA" id="ARBA00022643"/>
    </source>
</evidence>
<feature type="region of interest" description="Disordered" evidence="5">
    <location>
        <begin position="134"/>
        <end position="181"/>
    </location>
</feature>
<accession>J6EQZ8</accession>
<keyword evidence="3" id="KW-0288">FMN</keyword>
<dbReference type="VEuPathDB" id="FungiDB:A1Q1_06530"/>
<comment type="caution">
    <text evidence="7">The sequence shown here is derived from an EMBL/GenBank/DDBJ whole genome shotgun (WGS) entry which is preliminary data.</text>
</comment>
<feature type="region of interest" description="Disordered" evidence="5">
    <location>
        <begin position="1"/>
        <end position="64"/>
    </location>
</feature>
<feature type="compositionally biased region" description="Pro residues" evidence="5">
    <location>
        <begin position="305"/>
        <end position="321"/>
    </location>
</feature>
<feature type="compositionally biased region" description="Low complexity" evidence="5">
    <location>
        <begin position="50"/>
        <end position="64"/>
    </location>
</feature>
<dbReference type="SUPFAM" id="SSF50729">
    <property type="entry name" value="PH domain-like"/>
    <property type="match status" value="1"/>
</dbReference>
<dbReference type="GO" id="GO:0010181">
    <property type="term" value="F:FMN binding"/>
    <property type="evidence" value="ECO:0007669"/>
    <property type="project" value="InterPro"/>
</dbReference>
<dbReference type="OrthoDB" id="298012at2759"/>
<sequence>MQASQTQSPRKSLQPFATRQTSRLSSATTPPSQRFSTRQPTQSSTTGETPASGRSRSRRAPSSSLGAPEYALFMLNRQAVKNVTIPLVPGEMKATVIDASMLQVARRGEKIRYGIWFTDSNDVQRFRDTIVRVCGEPVKPPPGSAPATSSSAPAPSSSAPRPATTAVAPFHPPNHAVAPYKPQQEDGLSRLFAGLTTVPAGSSGGPSPQPASPLPTDPAIYHHTPTHQTPNHQTPTRTPPQQQPPQQQARSTPPPPAQGANFAPGQTVDDLLRGILGQPSGQPSPQPPAPRQQAPPTAPAQPQFTSPPPPPGPGGFPPGPPMNGAGPAGPGPNGPNGPPNGFFGPGGIPPPVVARDALADTIPPPPSGPNSRDQMKDMINALMREDRFVDDVWPGCLTKTISSIPSAHPSARLSLALLKPSSTSLCAHGFPAAHPSAFLAFPARARHLHTTSSKLEKRRMSRHTPIAGELSYSEAKLTGSELNKTRKPWDAAKPYEITQSPDPAFKLGSGMTDDPAYAAFKPDAPIKTLNLDELRGMDRYKNIKDTREFCVSIISEAWLEAANYAAVDAPPDVSEWTLTGLTKRKSETVSVPHVAEAGVSLECELDRAETIKNDQGVVTQTVIFGRIRKAHVKESVLDPEQPSGAYKVLTEKLRPVSRLGGVSYGRSIQECEIPRGAWKTEKDRPDVQALLAKADKNKSSL</sequence>
<dbReference type="InterPro" id="IPR012349">
    <property type="entry name" value="Split_barrel_FMN-bd"/>
</dbReference>
<dbReference type="RefSeq" id="XP_014177119.1">
    <property type="nucleotide sequence ID" value="XM_014321644.1"/>
</dbReference>
<feature type="domain" description="Flavin reductase like" evidence="6">
    <location>
        <begin position="538"/>
        <end position="637"/>
    </location>
</feature>
<feature type="compositionally biased region" description="Pro residues" evidence="5">
    <location>
        <begin position="207"/>
        <end position="216"/>
    </location>
</feature>
<evidence type="ECO:0000259" key="6">
    <source>
        <dbReference type="Pfam" id="PF01613"/>
    </source>
</evidence>
<protein>
    <recommendedName>
        <fullName evidence="6">Flavin reductase like domain-containing protein</fullName>
    </recommendedName>
</protein>
<dbReference type="PANTHER" id="PTHR33798">
    <property type="entry name" value="FLAVOPROTEIN OXYGENASE"/>
    <property type="match status" value="1"/>
</dbReference>
<feature type="compositionally biased region" description="Low complexity" evidence="5">
    <location>
        <begin position="145"/>
        <end position="169"/>
    </location>
</feature>
<evidence type="ECO:0000256" key="1">
    <source>
        <dbReference type="ARBA" id="ARBA00001917"/>
    </source>
</evidence>
<feature type="compositionally biased region" description="Low complexity" evidence="5">
    <location>
        <begin position="291"/>
        <end position="304"/>
    </location>
</feature>
<keyword evidence="2" id="KW-0285">Flavoprotein</keyword>
<comment type="similarity">
    <text evidence="4">Belongs to the flavoredoxin family.</text>
</comment>
<organism evidence="7 8">
    <name type="scientific">Trichosporon asahii var. asahii (strain ATCC 90039 / CBS 2479 / JCM 2466 / KCTC 7840 / NBRC 103889/ NCYC 2677 / UAMH 7654)</name>
    <name type="common">Yeast</name>
    <dbReference type="NCBI Taxonomy" id="1186058"/>
    <lineage>
        <taxon>Eukaryota</taxon>
        <taxon>Fungi</taxon>
        <taxon>Dikarya</taxon>
        <taxon>Basidiomycota</taxon>
        <taxon>Agaricomycotina</taxon>
        <taxon>Tremellomycetes</taxon>
        <taxon>Trichosporonales</taxon>
        <taxon>Trichosporonaceae</taxon>
        <taxon>Trichosporon</taxon>
    </lineage>
</organism>
<dbReference type="Proteomes" id="UP000002748">
    <property type="component" value="Unassembled WGS sequence"/>
</dbReference>
<dbReference type="EMBL" id="ALBS01000334">
    <property type="protein sequence ID" value="EJT45122.1"/>
    <property type="molecule type" value="Genomic_DNA"/>
</dbReference>
<gene>
    <name evidence="7" type="ORF">A1Q1_06530</name>
</gene>
<dbReference type="Gene3D" id="2.30.29.30">
    <property type="entry name" value="Pleckstrin-homology domain (PH domain)/Phosphotyrosine-binding domain (PTB)"/>
    <property type="match status" value="1"/>
</dbReference>
<dbReference type="HOGENOM" id="CLU_413993_0_0_1"/>
<feature type="compositionally biased region" description="Pro residues" evidence="5">
    <location>
        <begin position="329"/>
        <end position="338"/>
    </location>
</feature>
<proteinExistence type="inferred from homology"/>
<dbReference type="Gene3D" id="2.30.110.10">
    <property type="entry name" value="Electron Transport, Fmn-binding Protein, Chain A"/>
    <property type="match status" value="1"/>
</dbReference>
<feature type="compositionally biased region" description="Low complexity" evidence="5">
    <location>
        <begin position="217"/>
        <end position="236"/>
    </location>
</feature>
<dbReference type="AlphaFoldDB" id="J6EQZ8"/>
<reference evidence="7 8" key="1">
    <citation type="journal article" date="2012" name="Eukaryot. Cell">
        <title>Draft genome sequence of CBS 2479, the standard type strain of Trichosporon asahii.</title>
        <authorList>
            <person name="Yang R.Y."/>
            <person name="Li H.T."/>
            <person name="Zhu H."/>
            <person name="Zhou G.P."/>
            <person name="Wang M."/>
            <person name="Wang L."/>
        </authorList>
    </citation>
    <scope>NUCLEOTIDE SEQUENCE [LARGE SCALE GENOMIC DNA]</scope>
    <source>
        <strain evidence="8">ATCC 90039 / CBS 2479 / JCM 2466 / KCTC 7840 / NCYC 2677 / UAMH 7654</strain>
    </source>
</reference>
<dbReference type="Pfam" id="PF01613">
    <property type="entry name" value="Flavin_Reduct"/>
    <property type="match status" value="1"/>
</dbReference>
<dbReference type="InterPro" id="IPR011993">
    <property type="entry name" value="PH-like_dom_sf"/>
</dbReference>
<feature type="compositionally biased region" description="Polar residues" evidence="5">
    <location>
        <begin position="1"/>
        <end position="49"/>
    </location>
</feature>
<dbReference type="PANTHER" id="PTHR33798:SF5">
    <property type="entry name" value="FLAVIN REDUCTASE LIKE DOMAIN-CONTAINING PROTEIN"/>
    <property type="match status" value="1"/>
</dbReference>
<dbReference type="SUPFAM" id="SSF50475">
    <property type="entry name" value="FMN-binding split barrel"/>
    <property type="match status" value="1"/>
</dbReference>
<name>J6EQZ8_TRIAS</name>
<dbReference type="KEGG" id="tasa:A1Q1_06530"/>
<dbReference type="InterPro" id="IPR002563">
    <property type="entry name" value="Flavin_Rdtase-like_dom"/>
</dbReference>
<feature type="region of interest" description="Disordered" evidence="5">
    <location>
        <begin position="196"/>
        <end position="374"/>
    </location>
</feature>
<evidence type="ECO:0000256" key="4">
    <source>
        <dbReference type="ARBA" id="ARBA00038054"/>
    </source>
</evidence>